<accession>A0AAU1HTD3</accession>
<reference evidence="3" key="1">
    <citation type="submission" date="2022-10" db="EMBL/GenBank/DDBJ databases">
        <title>The complete genomes of actinobacterial strains from the NBC collection.</title>
        <authorList>
            <person name="Joergensen T.S."/>
            <person name="Alvarez Arevalo M."/>
            <person name="Sterndorff E.B."/>
            <person name="Faurdal D."/>
            <person name="Vuksanovic O."/>
            <person name="Mourched A.-S."/>
            <person name="Charusanti P."/>
            <person name="Shaw S."/>
            <person name="Blin K."/>
            <person name="Weber T."/>
        </authorList>
    </citation>
    <scope>NUCLEOTIDE SEQUENCE</scope>
    <source>
        <strain evidence="3">NBC 00180</strain>
    </source>
</reference>
<dbReference type="AlphaFoldDB" id="A0AAU1HTD3"/>
<feature type="chain" id="PRO_5043367393" description="Lipoprotein" evidence="2">
    <location>
        <begin position="26"/>
        <end position="288"/>
    </location>
</feature>
<dbReference type="PROSITE" id="PS51257">
    <property type="entry name" value="PROKAR_LIPOPROTEIN"/>
    <property type="match status" value="1"/>
</dbReference>
<feature type="region of interest" description="Disordered" evidence="1">
    <location>
        <begin position="26"/>
        <end position="73"/>
    </location>
</feature>
<feature type="compositionally biased region" description="Low complexity" evidence="1">
    <location>
        <begin position="51"/>
        <end position="72"/>
    </location>
</feature>
<sequence>MTRRTSRLVRVLSSALAAGTLLATAACSDDGDKDGSRASGVTASPAARKQPTGSPTAPGSPTTTGSPTGGAALTESGAQTALITEADIEDDWTQVKDTEAENWHDSLLIGTVDVSDFLTAKADAADCQRLMDSLYDDDLLGKPSGANALRGFTQDDSRLLYQVASYDRSDPQDSLNWMAKLPDECDQFTMTENGEERTVQVIETSLPNVGDARAGLRVTVQGTTGGEQATLTLDVAAVRVGNDAITVTAGGLDGNEHDSVEQAVKLGTQRLKDVLAGKSPAASPSEIE</sequence>
<keyword evidence="2" id="KW-0732">Signal</keyword>
<feature type="signal peptide" evidence="2">
    <location>
        <begin position="1"/>
        <end position="25"/>
    </location>
</feature>
<evidence type="ECO:0000313" key="3">
    <source>
        <dbReference type="EMBL" id="WTP84707.1"/>
    </source>
</evidence>
<evidence type="ECO:0000256" key="1">
    <source>
        <dbReference type="SAM" id="MobiDB-lite"/>
    </source>
</evidence>
<name>A0AAU1HTD3_9ACTN</name>
<gene>
    <name evidence="3" type="ORF">OG477_04700</name>
</gene>
<organism evidence="3">
    <name type="scientific">Streptomyces sp. NBC_00180</name>
    <dbReference type="NCBI Taxonomy" id="2903632"/>
    <lineage>
        <taxon>Bacteria</taxon>
        <taxon>Bacillati</taxon>
        <taxon>Actinomycetota</taxon>
        <taxon>Actinomycetes</taxon>
        <taxon>Kitasatosporales</taxon>
        <taxon>Streptomycetaceae</taxon>
        <taxon>Streptomyces</taxon>
    </lineage>
</organism>
<proteinExistence type="predicted"/>
<protein>
    <recommendedName>
        <fullName evidence="4">Lipoprotein</fullName>
    </recommendedName>
</protein>
<dbReference type="EMBL" id="CP108140">
    <property type="protein sequence ID" value="WTP84707.1"/>
    <property type="molecule type" value="Genomic_DNA"/>
</dbReference>
<evidence type="ECO:0000256" key="2">
    <source>
        <dbReference type="SAM" id="SignalP"/>
    </source>
</evidence>
<evidence type="ECO:0008006" key="4">
    <source>
        <dbReference type="Google" id="ProtNLM"/>
    </source>
</evidence>